<keyword evidence="2" id="KW-0963">Cytoplasm</keyword>
<organism evidence="7 8">
    <name type="scientific">Mariniflexile gromovii</name>
    <dbReference type="NCBI Taxonomy" id="362523"/>
    <lineage>
        <taxon>Bacteria</taxon>
        <taxon>Pseudomonadati</taxon>
        <taxon>Bacteroidota</taxon>
        <taxon>Flavobacteriia</taxon>
        <taxon>Flavobacteriales</taxon>
        <taxon>Flavobacteriaceae</taxon>
        <taxon>Mariniflexile</taxon>
    </lineage>
</organism>
<dbReference type="PANTHER" id="PTHR10381:SF70">
    <property type="entry name" value="ATP-DEPENDENT CLP PROTEASE PROTEOLYTIC SUBUNIT"/>
    <property type="match status" value="1"/>
</dbReference>
<evidence type="ECO:0000256" key="2">
    <source>
        <dbReference type="ARBA" id="ARBA00022490"/>
    </source>
</evidence>
<keyword evidence="5" id="KW-0720">Serine protease</keyword>
<evidence type="ECO:0000256" key="3">
    <source>
        <dbReference type="ARBA" id="ARBA00022670"/>
    </source>
</evidence>
<dbReference type="SUPFAM" id="SSF52096">
    <property type="entry name" value="ClpP/crotonase"/>
    <property type="match status" value="1"/>
</dbReference>
<name>A0ABS4BUV4_9FLAO</name>
<keyword evidence="4" id="KW-0378">Hydrolase</keyword>
<evidence type="ECO:0000256" key="1">
    <source>
        <dbReference type="ARBA" id="ARBA00007039"/>
    </source>
</evidence>
<evidence type="ECO:0000256" key="4">
    <source>
        <dbReference type="ARBA" id="ARBA00022801"/>
    </source>
</evidence>
<protein>
    <recommendedName>
        <fullName evidence="6">ATP-dependent Clp protease proteolytic subunit</fullName>
    </recommendedName>
</protein>
<dbReference type="InterPro" id="IPR023562">
    <property type="entry name" value="ClpP/TepA"/>
</dbReference>
<accession>A0ABS4BUV4</accession>
<proteinExistence type="inferred from homology"/>
<dbReference type="Gene3D" id="3.90.226.10">
    <property type="entry name" value="2-enoyl-CoA Hydratase, Chain A, domain 1"/>
    <property type="match status" value="1"/>
</dbReference>
<evidence type="ECO:0000256" key="6">
    <source>
        <dbReference type="RuleBase" id="RU003567"/>
    </source>
</evidence>
<evidence type="ECO:0000313" key="8">
    <source>
        <dbReference type="Proteomes" id="UP000670776"/>
    </source>
</evidence>
<dbReference type="GO" id="GO:0008233">
    <property type="term" value="F:peptidase activity"/>
    <property type="evidence" value="ECO:0007669"/>
    <property type="project" value="UniProtKB-KW"/>
</dbReference>
<comment type="similarity">
    <text evidence="1 6">Belongs to the peptidase S14 family.</text>
</comment>
<sequence length="323" mass="36118">MSKLTIYGEIGKDVIDTKFIASLQKKTGDITVKINSPGGSVFHGYAIYNALKEYDKGKITVHIDGVAASMASVICLAGHKIIMAKNAMYMIHNPQSGGFGESKDLRKQADLLDKIKSVLMETYSNKTGIKNNELAGMLDDETWLTSDEALKLGFVDEIKNDTLTKVTNIHALEPNEIFACYVINKPLNMNKKLLKLLELSDGASDDDVLAAVKKILPKKNEEAGKEVKAVIDEALLSKKITTDMTPHFTKMLQVDFQGTKELLNKMHGRAKLSDMLNHQDNNDTSKDRSKWGLDEYRMYAPNELKRDPKLYKKLVDAEFNNQD</sequence>
<dbReference type="Proteomes" id="UP000670776">
    <property type="component" value="Unassembled WGS sequence"/>
</dbReference>
<dbReference type="CDD" id="cd07016">
    <property type="entry name" value="S14_ClpP_1"/>
    <property type="match status" value="1"/>
</dbReference>
<dbReference type="InterPro" id="IPR001907">
    <property type="entry name" value="ClpP"/>
</dbReference>
<dbReference type="RefSeq" id="WP_209655065.1">
    <property type="nucleotide sequence ID" value="NZ_JAGJCB010000008.1"/>
</dbReference>
<keyword evidence="8" id="KW-1185">Reference proteome</keyword>
<dbReference type="PANTHER" id="PTHR10381">
    <property type="entry name" value="ATP-DEPENDENT CLP PROTEASE PROTEOLYTIC SUBUNIT"/>
    <property type="match status" value="1"/>
</dbReference>
<dbReference type="GO" id="GO:0006508">
    <property type="term" value="P:proteolysis"/>
    <property type="evidence" value="ECO:0007669"/>
    <property type="project" value="UniProtKB-KW"/>
</dbReference>
<keyword evidence="3 7" id="KW-0645">Protease</keyword>
<dbReference type="InterPro" id="IPR029045">
    <property type="entry name" value="ClpP/crotonase-like_dom_sf"/>
</dbReference>
<dbReference type="PRINTS" id="PR00127">
    <property type="entry name" value="CLPPROTEASEP"/>
</dbReference>
<evidence type="ECO:0000256" key="5">
    <source>
        <dbReference type="ARBA" id="ARBA00022825"/>
    </source>
</evidence>
<gene>
    <name evidence="7" type="ORF">J8H85_10040</name>
</gene>
<dbReference type="NCBIfam" id="NF045542">
    <property type="entry name" value="Clp_rel_HeadMat"/>
    <property type="match status" value="1"/>
</dbReference>
<dbReference type="EMBL" id="JAGJCB010000008">
    <property type="protein sequence ID" value="MBP0904168.1"/>
    <property type="molecule type" value="Genomic_DNA"/>
</dbReference>
<comment type="caution">
    <text evidence="7">The sequence shown here is derived from an EMBL/GenBank/DDBJ whole genome shotgun (WGS) entry which is preliminary data.</text>
</comment>
<evidence type="ECO:0000313" key="7">
    <source>
        <dbReference type="EMBL" id="MBP0904168.1"/>
    </source>
</evidence>
<dbReference type="Pfam" id="PF00574">
    <property type="entry name" value="CLP_protease"/>
    <property type="match status" value="1"/>
</dbReference>
<reference evidence="7 8" key="1">
    <citation type="submission" date="2021-04" db="EMBL/GenBank/DDBJ databases">
        <title>Mariniflexile gromovii gen. nov., sp. nov., a gliding bacterium isolated from the sea urchin Strongylocentrotus intermedius.</title>
        <authorList>
            <person name="Ko S."/>
            <person name="Le V."/>
            <person name="Ahn C.-Y."/>
            <person name="Oh H.-M."/>
        </authorList>
    </citation>
    <scope>NUCLEOTIDE SEQUENCE [LARGE SCALE GENOMIC DNA]</scope>
    <source>
        <strain evidence="7 8">KCTC 12570</strain>
    </source>
</reference>